<feature type="active site" description="Proton acceptor" evidence="1">
    <location>
        <position position="136"/>
    </location>
</feature>
<dbReference type="Gene3D" id="3.40.50.20">
    <property type="match status" value="1"/>
</dbReference>
<comment type="caution">
    <text evidence="4">The sequence shown here is derived from an EMBL/GenBank/DDBJ whole genome shotgun (WGS) entry which is preliminary data.</text>
</comment>
<feature type="domain" description="PglD N-terminal" evidence="3">
    <location>
        <begin position="2"/>
        <end position="81"/>
    </location>
</feature>
<dbReference type="RefSeq" id="WP_144566350.1">
    <property type="nucleotide sequence ID" value="NZ_VIVN01000008.1"/>
</dbReference>
<organism evidence="4 5">
    <name type="scientific">Neobacillus bataviensis</name>
    <dbReference type="NCBI Taxonomy" id="220685"/>
    <lineage>
        <taxon>Bacteria</taxon>
        <taxon>Bacillati</taxon>
        <taxon>Bacillota</taxon>
        <taxon>Bacilli</taxon>
        <taxon>Bacillales</taxon>
        <taxon>Bacillaceae</taxon>
        <taxon>Neobacillus</taxon>
    </lineage>
</organism>
<feature type="site" description="Increases basicity of active site His" evidence="1">
    <location>
        <position position="137"/>
    </location>
</feature>
<dbReference type="Pfam" id="PF00132">
    <property type="entry name" value="Hexapep"/>
    <property type="match status" value="1"/>
</dbReference>
<dbReference type="InterPro" id="IPR041561">
    <property type="entry name" value="PglD_N"/>
</dbReference>
<dbReference type="EMBL" id="VIVN01000008">
    <property type="protein sequence ID" value="TWD98915.1"/>
    <property type="molecule type" value="Genomic_DNA"/>
</dbReference>
<evidence type="ECO:0000256" key="2">
    <source>
        <dbReference type="PIRSR" id="PIRSR620019-2"/>
    </source>
</evidence>
<name>A0A561D651_9BACI</name>
<reference evidence="4 5" key="1">
    <citation type="submission" date="2019-06" db="EMBL/GenBank/DDBJ databases">
        <title>Sorghum-associated microbial communities from plants grown in Nebraska, USA.</title>
        <authorList>
            <person name="Schachtman D."/>
        </authorList>
    </citation>
    <scope>NUCLEOTIDE SEQUENCE [LARGE SCALE GENOMIC DNA]</scope>
    <source>
        <strain evidence="4 5">2482</strain>
    </source>
</reference>
<protein>
    <submittedName>
        <fullName evidence="4">Acetyltransferase EpsM</fullName>
    </submittedName>
</protein>
<dbReference type="PANTHER" id="PTHR43300:SF7">
    <property type="entry name" value="UDP-N-ACETYLBACILLOSAMINE N-ACETYLTRANSFERASE"/>
    <property type="match status" value="1"/>
</dbReference>
<evidence type="ECO:0000256" key="1">
    <source>
        <dbReference type="PIRSR" id="PIRSR620019-1"/>
    </source>
</evidence>
<evidence type="ECO:0000259" key="3">
    <source>
        <dbReference type="Pfam" id="PF17836"/>
    </source>
</evidence>
<dbReference type="GO" id="GO:0016740">
    <property type="term" value="F:transferase activity"/>
    <property type="evidence" value="ECO:0007669"/>
    <property type="project" value="UniProtKB-KW"/>
</dbReference>
<dbReference type="InterPro" id="IPR050179">
    <property type="entry name" value="Trans_hexapeptide_repeat"/>
</dbReference>
<sequence>MNIVVIGHGGHSKVVSDIIRANKGNQIIGYLDDKYEKIHMIKNIIFAPVSEAVKINETFDDVKYVIAIGDNTARKSVVEKLGFHVKRFEPIIHPSACISPSAKIGPGTVVMPQAVINADVIIGNHCIINSCSVVEHDSLINDYVHICPNTTIAGTVKIGEGACLGSGGTIIPNKKIGEWTMIGAGATVIDDLPPNCLAIGIPARVRMTKQVNQGEDNESINL</sequence>
<gene>
    <name evidence="4" type="ORF">FB550_108170</name>
</gene>
<dbReference type="InterPro" id="IPR001451">
    <property type="entry name" value="Hexapep"/>
</dbReference>
<dbReference type="InterPro" id="IPR020019">
    <property type="entry name" value="AcTrfase_PglD-like"/>
</dbReference>
<dbReference type="NCBIfam" id="TIGR03570">
    <property type="entry name" value="NeuD_NnaD"/>
    <property type="match status" value="1"/>
</dbReference>
<accession>A0A561D651</accession>
<proteinExistence type="predicted"/>
<dbReference type="Pfam" id="PF17836">
    <property type="entry name" value="PglD_N"/>
    <property type="match status" value="1"/>
</dbReference>
<dbReference type="PANTHER" id="PTHR43300">
    <property type="entry name" value="ACETYLTRANSFERASE"/>
    <property type="match status" value="1"/>
</dbReference>
<keyword evidence="4" id="KW-0808">Transferase</keyword>
<keyword evidence="5" id="KW-1185">Reference proteome</keyword>
<dbReference type="CDD" id="cd03360">
    <property type="entry name" value="LbH_AT_putative"/>
    <property type="match status" value="1"/>
</dbReference>
<dbReference type="Proteomes" id="UP000319671">
    <property type="component" value="Unassembled WGS sequence"/>
</dbReference>
<feature type="binding site" evidence="2">
    <location>
        <position position="145"/>
    </location>
    <ligand>
        <name>acetyl-CoA</name>
        <dbReference type="ChEBI" id="CHEBI:57288"/>
    </ligand>
</feature>
<dbReference type="InterPro" id="IPR011004">
    <property type="entry name" value="Trimer_LpxA-like_sf"/>
</dbReference>
<evidence type="ECO:0000313" key="5">
    <source>
        <dbReference type="Proteomes" id="UP000319671"/>
    </source>
</evidence>
<feature type="binding site" evidence="2">
    <location>
        <position position="69"/>
    </location>
    <ligand>
        <name>substrate</name>
    </ligand>
</feature>
<dbReference type="AlphaFoldDB" id="A0A561D651"/>
<dbReference type="SUPFAM" id="SSF51161">
    <property type="entry name" value="Trimeric LpxA-like enzymes"/>
    <property type="match status" value="1"/>
</dbReference>
<evidence type="ECO:0000313" key="4">
    <source>
        <dbReference type="EMBL" id="TWD98915.1"/>
    </source>
</evidence>
<dbReference type="Gene3D" id="2.160.10.10">
    <property type="entry name" value="Hexapeptide repeat proteins"/>
    <property type="match status" value="1"/>
</dbReference>